<dbReference type="Pfam" id="PF00873">
    <property type="entry name" value="ACR_tran"/>
    <property type="match status" value="1"/>
</dbReference>
<dbReference type="PANTHER" id="PTHR32063">
    <property type="match status" value="1"/>
</dbReference>
<keyword evidence="3" id="KW-1185">Reference proteome</keyword>
<dbReference type="Gene3D" id="3.30.2090.10">
    <property type="entry name" value="Multidrug efflux transporter AcrB TolC docking domain, DN and DC subdomains"/>
    <property type="match status" value="2"/>
</dbReference>
<dbReference type="InterPro" id="IPR027463">
    <property type="entry name" value="AcrB_DN_DC_subdom"/>
</dbReference>
<gene>
    <name evidence="2" type="ORF">GTO89_06710</name>
</gene>
<reference evidence="2 3" key="1">
    <citation type="submission" date="2020-01" db="EMBL/GenBank/DDBJ databases">
        <title>Whole genome sequence of Heliobacterium gestii DSM 11169.</title>
        <authorList>
            <person name="Kyndt J.A."/>
            <person name="Meyer T.E."/>
        </authorList>
    </citation>
    <scope>NUCLEOTIDE SEQUENCE [LARGE SCALE GENOMIC DNA]</scope>
    <source>
        <strain evidence="2 3">DSM 11169</strain>
    </source>
</reference>
<dbReference type="Gene3D" id="3.30.70.1430">
    <property type="entry name" value="Multidrug efflux transporter AcrB pore domain"/>
    <property type="match status" value="2"/>
</dbReference>
<dbReference type="Gene3D" id="3.30.70.1320">
    <property type="entry name" value="Multidrug efflux transporter AcrB pore domain like"/>
    <property type="match status" value="1"/>
</dbReference>
<evidence type="ECO:0000313" key="3">
    <source>
        <dbReference type="Proteomes" id="UP000471031"/>
    </source>
</evidence>
<dbReference type="PRINTS" id="PR00702">
    <property type="entry name" value="ACRIFLAVINRP"/>
</dbReference>
<dbReference type="SUPFAM" id="SSF82866">
    <property type="entry name" value="Multidrug efflux transporter AcrB transmembrane domain"/>
    <property type="match status" value="2"/>
</dbReference>
<proteinExistence type="predicted"/>
<feature type="transmembrane region" description="Helical" evidence="1">
    <location>
        <begin position="429"/>
        <end position="449"/>
    </location>
</feature>
<dbReference type="OrthoDB" id="9757876at2"/>
<accession>A0A845LCS4</accession>
<dbReference type="SUPFAM" id="SSF82714">
    <property type="entry name" value="Multidrug efflux transporter AcrB TolC docking domain, DN and DC subdomains"/>
    <property type="match status" value="2"/>
</dbReference>
<feature type="transmembrane region" description="Helical" evidence="1">
    <location>
        <begin position="334"/>
        <end position="351"/>
    </location>
</feature>
<keyword evidence="1" id="KW-1133">Transmembrane helix</keyword>
<keyword evidence="1" id="KW-0812">Transmembrane</keyword>
<comment type="caution">
    <text evidence="2">The sequence shown here is derived from an EMBL/GenBank/DDBJ whole genome shotgun (WGS) entry which is preliminary data.</text>
</comment>
<feature type="transmembrane region" description="Helical" evidence="1">
    <location>
        <begin position="1010"/>
        <end position="1036"/>
    </location>
</feature>
<feature type="transmembrane region" description="Helical" evidence="1">
    <location>
        <begin position="979"/>
        <end position="998"/>
    </location>
</feature>
<dbReference type="Gene3D" id="3.30.70.1440">
    <property type="entry name" value="Multidrug efflux transporter AcrB pore domain"/>
    <property type="match status" value="1"/>
</dbReference>
<feature type="transmembrane region" description="Helical" evidence="1">
    <location>
        <begin position="549"/>
        <end position="573"/>
    </location>
</feature>
<dbReference type="Proteomes" id="UP000471031">
    <property type="component" value="Unassembled WGS sequence"/>
</dbReference>
<evidence type="ECO:0000256" key="1">
    <source>
        <dbReference type="SAM" id="Phobius"/>
    </source>
</evidence>
<name>A0A845LCS4_HELGE</name>
<feature type="transmembrane region" description="Helical" evidence="1">
    <location>
        <begin position="358"/>
        <end position="378"/>
    </location>
</feature>
<dbReference type="GO" id="GO:0005886">
    <property type="term" value="C:plasma membrane"/>
    <property type="evidence" value="ECO:0007669"/>
    <property type="project" value="TreeGrafter"/>
</dbReference>
<evidence type="ECO:0000313" key="2">
    <source>
        <dbReference type="EMBL" id="MZP42730.1"/>
    </source>
</evidence>
<dbReference type="InterPro" id="IPR001036">
    <property type="entry name" value="Acrflvin-R"/>
</dbReference>
<dbReference type="PANTHER" id="PTHR32063:SF0">
    <property type="entry name" value="SWARMING MOTILITY PROTEIN SWRC"/>
    <property type="match status" value="1"/>
</dbReference>
<dbReference type="GO" id="GO:0042910">
    <property type="term" value="F:xenobiotic transmembrane transporter activity"/>
    <property type="evidence" value="ECO:0007669"/>
    <property type="project" value="TreeGrafter"/>
</dbReference>
<feature type="transmembrane region" description="Helical" evidence="1">
    <location>
        <begin position="461"/>
        <end position="479"/>
    </location>
</feature>
<dbReference type="AlphaFoldDB" id="A0A845LCS4"/>
<dbReference type="RefSeq" id="WP_161261282.1">
    <property type="nucleotide sequence ID" value="NZ_JAFBDC010000003.1"/>
</dbReference>
<protein>
    <submittedName>
        <fullName evidence="2">MMPL family transporter</fullName>
    </submittedName>
</protein>
<dbReference type="SUPFAM" id="SSF82693">
    <property type="entry name" value="Multidrug efflux transporter AcrB pore domain, PN1, PN2, PC1 and PC2 subdomains"/>
    <property type="match status" value="3"/>
</dbReference>
<organism evidence="2 3">
    <name type="scientific">Heliomicrobium gestii</name>
    <name type="common">Heliobacterium gestii</name>
    <dbReference type="NCBI Taxonomy" id="2699"/>
    <lineage>
        <taxon>Bacteria</taxon>
        <taxon>Bacillati</taxon>
        <taxon>Bacillota</taxon>
        <taxon>Clostridia</taxon>
        <taxon>Eubacteriales</taxon>
        <taxon>Heliobacteriaceae</taxon>
        <taxon>Heliomicrobium</taxon>
    </lineage>
</organism>
<dbReference type="Gene3D" id="1.20.1640.10">
    <property type="entry name" value="Multidrug efflux transporter AcrB transmembrane domain"/>
    <property type="match status" value="2"/>
</dbReference>
<feature type="transmembrane region" description="Helical" evidence="1">
    <location>
        <begin position="881"/>
        <end position="900"/>
    </location>
</feature>
<dbReference type="EMBL" id="WXEX01000004">
    <property type="protein sequence ID" value="MZP42730.1"/>
    <property type="molecule type" value="Genomic_DNA"/>
</dbReference>
<keyword evidence="1" id="KW-0472">Membrane</keyword>
<sequence length="1066" mass="116598">MSLTQFAVKRPVAMSMIVLMFVVLGLYSYRMLGVDLYPNVNAPYISVSVSYPGAGAEEVESQILKPIESAVSSISKVDTISSQASEGFGVVIVQFSLSANADQSANDVQKKVDSVKGQLPDDAKDPVVIKMDFNAAPVMTLALKSSRPAQETYDLAEDVLKERLLKVSGVTDVKLIGGQKREIQVDIDKSRLEGYGLSVKKVSDLLKNENINQPSGRLDRPDLEYNVRVMGQFKTVKDVENIQIPLANGSKIPLKAIATVSDSLHEVRTISRVNGQPSIAAVVFKQSDASIVDVGDSVKQVLPSIEKDLPPDVQLVIARDFSDYVHNSLNGTRSSIIEGIITTALALFFFLREWRSMATVIIAIPTSLIATLMGMYFAGFSFNMMSLLGMALCIGILVDDSIVVLENIHRHRAMGKSAVDAALEGRAEIGMAAIAITLSDVVVFAPIAFMGGMVGQFFRQFGLTVVIATLFSLFISFTLTPMLSARFYMEEDPETKELKAKKRQASLYGLFLRKTSPITTRFWSILDRVSDRFSDFYMSSLHWSLRHRFTIIAVSLIAFVASLTLIPLGFVGFEFMPKSDQSELTINLEMPNGTPLYKTDEAAREIEAFVSTIPEVKYYQSSVGFSSGRGSSTSNANKAEVGVQLVKRAERNRTMWQIADQLREFSKTFTKGAMHVTESESGGGPPGSPIQLEISGPDYDQLMSIADQVKTIASGIPGAKELDSNFRLGQPEVQISIDRPRAASYGLTVDDISRTLRASLNGDTASVFRAGDDEYDILVRLQGLQTSSIEDLKRVTVTNSSGVHVPLSQIAEVKKGSGPTEIRRISRQRTITVTGNLNKNVPQNQYNTELSKRLEQLHLPAGYSIKQAGLSEELRKTGVELISAFLLSITLVYMVLAILYESLLTPLIRMASLPLGLIGALAALAITGKTINLFSGIGIIMMDGLVAKNGTLLIDYTNTLLERGKPLREALIEAGKTRLRPIMMTTFTMIFGMLPVAASVSEGTEVRSGMAVVLIGGLVTSTIFTLVVIPVFYTLIRDLLDWRKRRKLERLRKAVAKIESKSAASM</sequence>
<feature type="transmembrane region" description="Helical" evidence="1">
    <location>
        <begin position="12"/>
        <end position="29"/>
    </location>
</feature>